<keyword evidence="7" id="KW-1185">Reference proteome</keyword>
<dbReference type="InterPro" id="IPR023753">
    <property type="entry name" value="FAD/NAD-binding_dom"/>
</dbReference>
<evidence type="ECO:0000259" key="3">
    <source>
        <dbReference type="Pfam" id="PF07992"/>
    </source>
</evidence>
<dbReference type="STRING" id="1447782.SAMN05444417_2391"/>
<dbReference type="Gene3D" id="3.90.760.10">
    <property type="entry name" value="Flavocytochrome c sulphide dehydrogenase, flavin-binding domain"/>
    <property type="match status" value="1"/>
</dbReference>
<accession>A0A1M6FLK7</accession>
<dbReference type="InterPro" id="IPR015323">
    <property type="entry name" value="FlavoCytC_S_DH_flav-bd"/>
</dbReference>
<dbReference type="Pfam" id="PF21706">
    <property type="entry name" value="FCSD_central"/>
    <property type="match status" value="1"/>
</dbReference>
<dbReference type="OrthoDB" id="9802771at2"/>
<evidence type="ECO:0000256" key="1">
    <source>
        <dbReference type="ARBA" id="ARBA00022630"/>
    </source>
</evidence>
<keyword evidence="1" id="KW-0285">Flavoprotein</keyword>
<feature type="domain" description="Sulfide dehydrogenase [flavocytochrome c] flavoprotein chain central" evidence="5">
    <location>
        <begin position="170"/>
        <end position="285"/>
    </location>
</feature>
<dbReference type="Proteomes" id="UP000184292">
    <property type="component" value="Unassembled WGS sequence"/>
</dbReference>
<feature type="domain" description="FAD/NAD(P)-binding" evidence="3">
    <location>
        <begin position="38"/>
        <end position="152"/>
    </location>
</feature>
<dbReference type="InterPro" id="IPR006311">
    <property type="entry name" value="TAT_signal"/>
</dbReference>
<proteinExistence type="predicted"/>
<name>A0A1M6FLK7_9RHOB</name>
<dbReference type="FunFam" id="3.50.50.60:FF:000234">
    <property type="entry name" value="Flavocytochrome C sulfide dehydrogenase"/>
    <property type="match status" value="1"/>
</dbReference>
<reference evidence="6 7" key="1">
    <citation type="submission" date="2016-11" db="EMBL/GenBank/DDBJ databases">
        <authorList>
            <person name="Jaros S."/>
            <person name="Januszkiewicz K."/>
            <person name="Wedrychowicz H."/>
        </authorList>
    </citation>
    <scope>NUCLEOTIDE SEQUENCE [LARGE SCALE GENOMIC DNA]</scope>
    <source>
        <strain evidence="6 7">DSM 100565</strain>
    </source>
</reference>
<dbReference type="GO" id="GO:0050660">
    <property type="term" value="F:flavin adenine dinucleotide binding"/>
    <property type="evidence" value="ECO:0007669"/>
    <property type="project" value="InterPro"/>
</dbReference>
<dbReference type="Pfam" id="PF07992">
    <property type="entry name" value="Pyr_redox_2"/>
    <property type="match status" value="1"/>
</dbReference>
<gene>
    <name evidence="6" type="ORF">SAMN05444417_2391</name>
</gene>
<dbReference type="InterPro" id="IPR049386">
    <property type="entry name" value="FCSD_central"/>
</dbReference>
<dbReference type="Pfam" id="PF09242">
    <property type="entry name" value="FCSD-flav_bind"/>
    <property type="match status" value="1"/>
</dbReference>
<dbReference type="RefSeq" id="WP_073330644.1">
    <property type="nucleotide sequence ID" value="NZ_FQYO01000004.1"/>
</dbReference>
<evidence type="ECO:0000259" key="5">
    <source>
        <dbReference type="Pfam" id="PF21706"/>
    </source>
</evidence>
<keyword evidence="2" id="KW-0274">FAD</keyword>
<evidence type="ECO:0000313" key="6">
    <source>
        <dbReference type="EMBL" id="SHI98608.1"/>
    </source>
</evidence>
<dbReference type="AlphaFoldDB" id="A0A1M6FLK7"/>
<dbReference type="Gene3D" id="3.50.50.60">
    <property type="entry name" value="FAD/NAD(P)-binding domain"/>
    <property type="match status" value="2"/>
</dbReference>
<evidence type="ECO:0000313" key="7">
    <source>
        <dbReference type="Proteomes" id="UP000184292"/>
    </source>
</evidence>
<dbReference type="EMBL" id="FQYO01000004">
    <property type="protein sequence ID" value="SHI98608.1"/>
    <property type="molecule type" value="Genomic_DNA"/>
</dbReference>
<dbReference type="InterPro" id="IPR016156">
    <property type="entry name" value="FAD/NAD-linked_Rdtase_dimer_sf"/>
</dbReference>
<dbReference type="InterPro" id="IPR052541">
    <property type="entry name" value="SQRD"/>
</dbReference>
<protein>
    <submittedName>
        <fullName evidence="6">Cytochrome-dependent sulfide dehydrogenase (Flavoprotein)</fullName>
    </submittedName>
</protein>
<dbReference type="GO" id="GO:0016491">
    <property type="term" value="F:oxidoreductase activity"/>
    <property type="evidence" value="ECO:0007669"/>
    <property type="project" value="InterPro"/>
</dbReference>
<dbReference type="SUPFAM" id="SSF51905">
    <property type="entry name" value="FAD/NAD(P)-binding domain"/>
    <property type="match status" value="2"/>
</dbReference>
<feature type="domain" description="Flavocytochrome c sulphide dehydrogenase flavin-binding" evidence="4">
    <location>
        <begin position="362"/>
        <end position="427"/>
    </location>
</feature>
<organism evidence="6 7">
    <name type="scientific">Wenxinia saemankumensis</name>
    <dbReference type="NCBI Taxonomy" id="1447782"/>
    <lineage>
        <taxon>Bacteria</taxon>
        <taxon>Pseudomonadati</taxon>
        <taxon>Pseudomonadota</taxon>
        <taxon>Alphaproteobacteria</taxon>
        <taxon>Rhodobacterales</taxon>
        <taxon>Roseobacteraceae</taxon>
        <taxon>Wenxinia</taxon>
    </lineage>
</organism>
<evidence type="ECO:0000256" key="2">
    <source>
        <dbReference type="ARBA" id="ARBA00022827"/>
    </source>
</evidence>
<evidence type="ECO:0000259" key="4">
    <source>
        <dbReference type="Pfam" id="PF09242"/>
    </source>
</evidence>
<dbReference type="SUPFAM" id="SSF55424">
    <property type="entry name" value="FAD/NAD-linked reductases, dimerisation (C-terminal) domain"/>
    <property type="match status" value="1"/>
</dbReference>
<dbReference type="InterPro" id="IPR036188">
    <property type="entry name" value="FAD/NAD-bd_sf"/>
</dbReference>
<dbReference type="InterPro" id="IPR037092">
    <property type="entry name" value="FlavoCytC_S_DH_flav-bd_sf"/>
</dbReference>
<dbReference type="PANTHER" id="PTHR43755">
    <property type="match status" value="1"/>
</dbReference>
<dbReference type="PANTHER" id="PTHR43755:SF1">
    <property type="entry name" value="FAD-DEPENDENT PYRIDINE NUCLEOTIDE-DISULPHIDE OXIDOREDUCTASE"/>
    <property type="match status" value="1"/>
</dbReference>
<dbReference type="PROSITE" id="PS51318">
    <property type="entry name" value="TAT"/>
    <property type="match status" value="1"/>
</dbReference>
<sequence length="428" mass="45070">MTLRRTIHRRGFLGGTIAAASTLSAPMVMGAAHGGMAKVVVVGGGAGGATAARYIARDSAGAVEVTLIEPSRDYYTCFFSNLYLGGFREIDTLRHSYGTLASEYGINVVHDWVTGIDRDARTVSTANGATLPYDRLVLSPGIDFKDGAVPGWDVSAQNAMPHAYKAGSQTELLRAQVLAMPEGGTFAMVAPPNPYRCPPGPYERVSMVAHVLRETNPTAKILIADPKESFSKQGLFEEGWQTHYPGMIERIGPEAGGGNLEVDPAAMTLTIDGEAIPVDVCNVIPAMTAGRIVQQADLTGGGDWAPVSAYDLSSTVDPAIHVLGDSAAQGEMPKSGFAANSQAKVAANAIVAELTGSTAFPARFSNTCWSLIDTEDGVKVGATYEATDEGIKSLGGFVSETGESEEVRAATYRESLGWYTSIITDMFG</sequence>